<dbReference type="Gene3D" id="1.50.10.20">
    <property type="match status" value="1"/>
</dbReference>
<dbReference type="GO" id="GO:0004866">
    <property type="term" value="F:endopeptidase inhibitor activity"/>
    <property type="evidence" value="ECO:0007669"/>
    <property type="project" value="InterPro"/>
</dbReference>
<proteinExistence type="inferred from homology"/>
<dbReference type="CDD" id="cd02891">
    <property type="entry name" value="A2M_like"/>
    <property type="match status" value="1"/>
</dbReference>
<dbReference type="InterPro" id="IPR011626">
    <property type="entry name" value="Alpha-macroglobulin_TED"/>
</dbReference>
<dbReference type="Gene3D" id="2.60.40.3710">
    <property type="match status" value="3"/>
</dbReference>
<dbReference type="InterPro" id="IPR041462">
    <property type="entry name" value="Bact_A2M_MG6"/>
</dbReference>
<evidence type="ECO:0000313" key="7">
    <source>
        <dbReference type="Proteomes" id="UP000176504"/>
    </source>
</evidence>
<evidence type="ECO:0000259" key="4">
    <source>
        <dbReference type="SMART" id="SM01359"/>
    </source>
</evidence>
<dbReference type="Pfam" id="PF07703">
    <property type="entry name" value="A2M_BRD"/>
    <property type="match status" value="1"/>
</dbReference>
<dbReference type="Pfam" id="PF01835">
    <property type="entry name" value="MG2"/>
    <property type="match status" value="1"/>
</dbReference>
<dbReference type="SMART" id="SM01359">
    <property type="entry name" value="A2M_N_2"/>
    <property type="match status" value="1"/>
</dbReference>
<dbReference type="InterPro" id="IPR008930">
    <property type="entry name" value="Terpenoid_cyclase/PrenylTrfase"/>
</dbReference>
<feature type="transmembrane region" description="Helical" evidence="3">
    <location>
        <begin position="59"/>
        <end position="81"/>
    </location>
</feature>
<dbReference type="PANTHER" id="PTHR40094:SF1">
    <property type="entry name" value="UBIQUITIN DOMAIN-CONTAINING PROTEIN"/>
    <property type="match status" value="1"/>
</dbReference>
<dbReference type="SMART" id="SM01360">
    <property type="entry name" value="A2M"/>
    <property type="match status" value="1"/>
</dbReference>
<evidence type="ECO:0008006" key="8">
    <source>
        <dbReference type="Google" id="ProtNLM"/>
    </source>
</evidence>
<keyword evidence="3" id="KW-0812">Transmembrane</keyword>
<dbReference type="PANTHER" id="PTHR40094">
    <property type="entry name" value="ALPHA-2-MACROGLOBULIN HOMOLOG"/>
    <property type="match status" value="1"/>
</dbReference>
<dbReference type="InterPro" id="IPR001599">
    <property type="entry name" value="Macroglobln_a2"/>
</dbReference>
<dbReference type="InterPro" id="IPR032812">
    <property type="entry name" value="SbsA_Ig"/>
</dbReference>
<dbReference type="InterPro" id="IPR011625">
    <property type="entry name" value="A2M_N_BRD"/>
</dbReference>
<evidence type="ECO:0000256" key="1">
    <source>
        <dbReference type="ARBA" id="ARBA00010556"/>
    </source>
</evidence>
<feature type="transmembrane region" description="Helical" evidence="3">
    <location>
        <begin position="12"/>
        <end position="39"/>
    </location>
</feature>
<reference evidence="6 7" key="1">
    <citation type="journal article" date="2016" name="Nat. Commun.">
        <title>Thousands of microbial genomes shed light on interconnected biogeochemical processes in an aquifer system.</title>
        <authorList>
            <person name="Anantharaman K."/>
            <person name="Brown C.T."/>
            <person name="Hug L.A."/>
            <person name="Sharon I."/>
            <person name="Castelle C.J."/>
            <person name="Probst A.J."/>
            <person name="Thomas B.C."/>
            <person name="Singh A."/>
            <person name="Wilkins M.J."/>
            <person name="Karaoz U."/>
            <person name="Brodie E.L."/>
            <person name="Williams K.H."/>
            <person name="Hubbard S.S."/>
            <person name="Banfield J.F."/>
        </authorList>
    </citation>
    <scope>NUCLEOTIDE SEQUENCE [LARGE SCALE GENOMIC DNA]</scope>
</reference>
<dbReference type="Gene3D" id="2.20.130.20">
    <property type="match status" value="1"/>
</dbReference>
<evidence type="ECO:0000313" key="6">
    <source>
        <dbReference type="EMBL" id="OGC55116.1"/>
    </source>
</evidence>
<name>A0A1F4VCZ1_UNCKA</name>
<dbReference type="EMBL" id="MEVI01000003">
    <property type="protein sequence ID" value="OGC55116.1"/>
    <property type="molecule type" value="Genomic_DNA"/>
</dbReference>
<evidence type="ECO:0000256" key="3">
    <source>
        <dbReference type="SAM" id="Phobius"/>
    </source>
</evidence>
<dbReference type="Gene3D" id="2.60.40.1930">
    <property type="match status" value="1"/>
</dbReference>
<keyword evidence="2" id="KW-0732">Signal</keyword>
<dbReference type="SUPFAM" id="SSF48239">
    <property type="entry name" value="Terpenoid cyclases/Protein prenyltransferases"/>
    <property type="match status" value="1"/>
</dbReference>
<feature type="domain" description="Alpha-2-macroglobulin" evidence="5">
    <location>
        <begin position="1394"/>
        <end position="1484"/>
    </location>
</feature>
<dbReference type="InterPro" id="IPR021868">
    <property type="entry name" value="Alpha_2_Macroglob_MG3"/>
</dbReference>
<keyword evidence="3" id="KW-1133">Transmembrane helix</keyword>
<dbReference type="GO" id="GO:0005615">
    <property type="term" value="C:extracellular space"/>
    <property type="evidence" value="ECO:0007669"/>
    <property type="project" value="InterPro"/>
</dbReference>
<dbReference type="InterPro" id="IPR002890">
    <property type="entry name" value="MG2"/>
</dbReference>
<protein>
    <recommendedName>
        <fullName evidence="8">Alpha-2-macroglobulin domain-containing protein</fullName>
    </recommendedName>
</protein>
<organism evidence="6 7">
    <name type="scientific">candidate division WWE3 bacterium RIFCSPLOWO2_01_FULL_41_18</name>
    <dbReference type="NCBI Taxonomy" id="1802625"/>
    <lineage>
        <taxon>Bacteria</taxon>
        <taxon>Katanobacteria</taxon>
    </lineage>
</organism>
<comment type="caution">
    <text evidence="6">The sequence shown here is derived from an EMBL/GenBank/DDBJ whole genome shotgun (WGS) entry which is preliminary data.</text>
</comment>
<sequence>MLTEKILKYRRYIKYPLLGVGSFILLYLCATVLVNFVNALYALSFKLQPKGSPLAFRQILTSLTEAYVSLSITLTFILFLLHPLKFLEGLKLLITSLVPQLYQKIKSAIPIAKGKAVIFLKASPKEKWRLAKKPILITAVVFILFKTLPLLAPPQVIYVSPETDSVDIPLNTPIEITFDKEMNKKLFEKALKINPEVKGSFEWEGGQKLIFKPDENFQRGQTYNIKLSGIVLSKYFIPLLRSLSLSFTTLGNPKVIVASPQTESLEDLSPVTVIFDRQMIPLTTIENQKLEYVPFTIEPEIKGEGRWLGTTAYEFRPSVTYKKGTAYKVTVAKGTKSEDGGELKEDYVWEFVGGIPRIEAFSPSLGYQHTSPNPEIIVTFNQKIDITSFQENLILSDNFGNELPGTAYYNKLDPKTLIFKPYETLKRNASYQVWVLKGTRGVEGPVGTEIDYGWSFTVADTPGIINTTPANGETNSKEMYGLTVMFKTPMSQESLRNVRISPSPDEKPNVYFSTYNNSLIIDTFLARSQKYTVTVPGSATDQHGTPLGKDYTFSFTTAPYDPSIALLPGGYYFAAFNQEITPRIVSTVTNAFKVDYSVYELPKNELLYLYKLQYDYSFRTSVCGNDYNCGNWQKYDTSKLKLINRWSHEIDSDNNVPVNIVTKVTDPNGNNLPPGTYFLDARIQDGSHDNLVMLISQSSLTVKQSPGQILVWSVNQSSGEPVSDMEIEALNMEGKSLVMGKTDANGVFIKDVNLEAETSEGKRSNLLIMGKKGSDTVISSVAWDSGITTSDFGLPGYYYYAPQTGETYKLHLALDNPIYRPDQTVYFRGVVKKDSDGKFEALKPGEVVSISVKDVNNSEIYTTKVPVNSFGSFNGSFPLGSEAALGYYSISASYQKNSFAQSFQVEEYRKPEFLIKIEPSKDSYINGEAVKVNINGSYYFGAPIPNTTVNWKVKRGGFIFTWNKDLGFDFSNDDSYLYRRWSYYGYDGPEMELVTEGEGVTDARGDFMVIVPINIAKYGESQRIQVEASIQDPSNQVIGGSKEFTIHMGEYYIGLKPLNYVNTPNQNAGFEVVTVDKNGNEIGDKDINVSIYKRTWTSIKEKDPEDGQFYWVSKPNDKLVETKKVKTDAYGKAQSSFVPKEGGVYRIVADASDKLGNKIKSASYVWVYGEGFEGMKENNDRISIVTDKKEYFAGEDVSVFAASPYNKPYKSLFTVERGKVIDYFISETGGDAKNLSIKIKDSYTPNVFIGVVVPKGGSTVKDPPEFKMGYAQIMVTDKKNKLTLEIKTDKETYLPGETMKADILVKDLSGKGRKAEMLFAASDKAIWDLSNVTFTDIYTNFYQPKYNSVLTSNLLTISMDRINANTDLGAKGGSGGGGAGGPLFETSRKDFPKSAYWNPNLTTDENGKAHIEVKLPDSLTTWKLFAVSNTDGAGFGESSKEVIVSKDIIIRPFLPRFLSNGDKAKMGAIILNRTDKTFSGTVEVKSENISIKENTVKSIRINEGEQVKIVWDATAVDAKEAKIGFQVKDLENKVRDAIESTLPIASYYTPETVAAAGLIPNIKDEKILIPEDTVSNRGSLKVTLSPSLGASELLSVNYLYDYPYECGEQLTSKLLSFLEIVKVMKDANIENLETINKGKLEEAINKKLQDIYNSQNPDGGWGWWVSEYKTSDTFITAYTYYMLLRAKEYGYDVPENSVKRAENLLLTRLSQANIRNVREPLSNDLQAYVLYVLRDKSKLSGYASNLFNVRFSMSIEGRARLAMALREIPGKRGDAHRLKNEVLSLVKKTATTSHWEERSPSYYLMGSDTGTTATVTKMLIKFNKNNPLIDESIRYIANARKKGYWNTTISTAYVLETISDYIKSRRNANLNETYNISLNDQNKAEGKFEKKDLLKVMVHEITMNDFNKGSENTLRLERRGSGNLYYNLDLKYYLPFTEVKPVEQGFTVIREFIDNNGKILTGGKIKEGEEYWVRLIVASPANRHHVVLEDPLPAGTESINESLKNTVALSPEKPKVKARGEVNPYSNYYFYHKEFRDDRTVLFAEYLPKGVYEVMYKVRSTTPGNYHHPPAQAYEMYAPDILGHSSGGLLEVLPR</sequence>
<dbReference type="Pfam" id="PF13205">
    <property type="entry name" value="Big_5"/>
    <property type="match status" value="3"/>
</dbReference>
<dbReference type="Pfam" id="PF07678">
    <property type="entry name" value="TED_complement"/>
    <property type="match status" value="1"/>
</dbReference>
<feature type="transmembrane region" description="Helical" evidence="3">
    <location>
        <begin position="135"/>
        <end position="152"/>
    </location>
</feature>
<comment type="similarity">
    <text evidence="1">Belongs to the protease inhibitor I39 (alpha-2-macroglobulin) family. Bacterial alpha-2-macroglobulin subfamily.</text>
</comment>
<dbReference type="Pfam" id="PF11974">
    <property type="entry name" value="bMG3"/>
    <property type="match status" value="1"/>
</dbReference>
<dbReference type="Pfam" id="PF17962">
    <property type="entry name" value="bMG6"/>
    <property type="match status" value="1"/>
</dbReference>
<evidence type="ECO:0000256" key="2">
    <source>
        <dbReference type="ARBA" id="ARBA00022729"/>
    </source>
</evidence>
<feature type="domain" description="Alpha-2-macroglobulin bait region" evidence="4">
    <location>
        <begin position="1182"/>
        <end position="1329"/>
    </location>
</feature>
<dbReference type="Pfam" id="PF17973">
    <property type="entry name" value="bMG10"/>
    <property type="match status" value="1"/>
</dbReference>
<accession>A0A1F4VCZ1</accession>
<dbReference type="InterPro" id="IPR041246">
    <property type="entry name" value="Bact_MG10"/>
</dbReference>
<evidence type="ECO:0000259" key="5">
    <source>
        <dbReference type="SMART" id="SM01360"/>
    </source>
</evidence>
<dbReference type="Pfam" id="PF00207">
    <property type="entry name" value="A2M"/>
    <property type="match status" value="1"/>
</dbReference>
<keyword evidence="3" id="KW-0472">Membrane</keyword>
<dbReference type="Proteomes" id="UP000176504">
    <property type="component" value="Unassembled WGS sequence"/>
</dbReference>
<dbReference type="InterPro" id="IPR051802">
    <property type="entry name" value="YfhM-like"/>
</dbReference>
<gene>
    <name evidence="6" type="ORF">A3A78_04015</name>
</gene>